<dbReference type="InterPro" id="IPR036388">
    <property type="entry name" value="WH-like_DNA-bd_sf"/>
</dbReference>
<evidence type="ECO:0000256" key="3">
    <source>
        <dbReference type="ARBA" id="ARBA00023125"/>
    </source>
</evidence>
<dbReference type="Pfam" id="PF01022">
    <property type="entry name" value="HTH_5"/>
    <property type="match status" value="1"/>
</dbReference>
<dbReference type="SUPFAM" id="SSF46785">
    <property type="entry name" value="Winged helix' DNA-binding domain"/>
    <property type="match status" value="1"/>
</dbReference>
<keyword evidence="1" id="KW-0059">Arsenical resistance</keyword>
<dbReference type="EMBL" id="CP138204">
    <property type="protein sequence ID" value="WPC76513.1"/>
    <property type="molecule type" value="Genomic_DNA"/>
</dbReference>
<dbReference type="NCBIfam" id="NF033788">
    <property type="entry name" value="HTH_metalloreg"/>
    <property type="match status" value="1"/>
</dbReference>
<sequence length="111" mass="12626">MDALVFYKLLADETRLKSLLLLESAGELCVCDLMTALELSQPKVSRHLADLRNNQVVEATRKGKWVFYRIHPDLPSWMKQILQLTAQHSPTLISAEQSRLIGSRCAPNDDY</sequence>
<protein>
    <submittedName>
        <fullName evidence="6">Metalloregulator ArsR/SmtB family transcription factor</fullName>
    </submittedName>
</protein>
<dbReference type="InterPro" id="IPR018334">
    <property type="entry name" value="ArsR_HTH"/>
</dbReference>
<dbReference type="NCBIfam" id="NF007528">
    <property type="entry name" value="PRK10141.1"/>
    <property type="match status" value="1"/>
</dbReference>
<organism evidence="6 7">
    <name type="scientific">Vibrio porteresiae DSM 19223</name>
    <dbReference type="NCBI Taxonomy" id="1123496"/>
    <lineage>
        <taxon>Bacteria</taxon>
        <taxon>Pseudomonadati</taxon>
        <taxon>Pseudomonadota</taxon>
        <taxon>Gammaproteobacteria</taxon>
        <taxon>Vibrionales</taxon>
        <taxon>Vibrionaceae</taxon>
        <taxon>Vibrio</taxon>
    </lineage>
</organism>
<evidence type="ECO:0000256" key="1">
    <source>
        <dbReference type="ARBA" id="ARBA00022849"/>
    </source>
</evidence>
<feature type="domain" description="HTH arsR-type" evidence="5">
    <location>
        <begin position="1"/>
        <end position="93"/>
    </location>
</feature>
<keyword evidence="4" id="KW-0804">Transcription</keyword>
<evidence type="ECO:0000259" key="5">
    <source>
        <dbReference type="PROSITE" id="PS50987"/>
    </source>
</evidence>
<dbReference type="Proteomes" id="UP001304071">
    <property type="component" value="Chromosome 2"/>
</dbReference>
<keyword evidence="7" id="KW-1185">Reference proteome</keyword>
<dbReference type="PROSITE" id="PS50987">
    <property type="entry name" value="HTH_ARSR_2"/>
    <property type="match status" value="1"/>
</dbReference>
<dbReference type="SMART" id="SM00418">
    <property type="entry name" value="HTH_ARSR"/>
    <property type="match status" value="1"/>
</dbReference>
<dbReference type="InterPro" id="IPR051081">
    <property type="entry name" value="HTH_MetalResp_TranReg"/>
</dbReference>
<dbReference type="InterPro" id="IPR011991">
    <property type="entry name" value="ArsR-like_HTH"/>
</dbReference>
<dbReference type="InterPro" id="IPR001845">
    <property type="entry name" value="HTH_ArsR_DNA-bd_dom"/>
</dbReference>
<dbReference type="InterPro" id="IPR036390">
    <property type="entry name" value="WH_DNA-bd_sf"/>
</dbReference>
<dbReference type="PRINTS" id="PR00778">
    <property type="entry name" value="HTHARSR"/>
</dbReference>
<dbReference type="RefSeq" id="WP_261896920.1">
    <property type="nucleotide sequence ID" value="NZ_AP024896.1"/>
</dbReference>
<dbReference type="PANTHER" id="PTHR33154:SF18">
    <property type="entry name" value="ARSENICAL RESISTANCE OPERON REPRESSOR"/>
    <property type="match status" value="1"/>
</dbReference>
<dbReference type="Gene3D" id="1.10.10.10">
    <property type="entry name" value="Winged helix-like DNA-binding domain superfamily/Winged helix DNA-binding domain"/>
    <property type="match status" value="1"/>
</dbReference>
<accession>A0ABZ0QJ29</accession>
<dbReference type="CDD" id="cd00090">
    <property type="entry name" value="HTH_ARSR"/>
    <property type="match status" value="1"/>
</dbReference>
<keyword evidence="3" id="KW-0238">DNA-binding</keyword>
<gene>
    <name evidence="6" type="ORF">R8Z52_18465</name>
</gene>
<name>A0ABZ0QJ29_9VIBR</name>
<evidence type="ECO:0000313" key="7">
    <source>
        <dbReference type="Proteomes" id="UP001304071"/>
    </source>
</evidence>
<dbReference type="PANTHER" id="PTHR33154">
    <property type="entry name" value="TRANSCRIPTIONAL REGULATOR, ARSR FAMILY"/>
    <property type="match status" value="1"/>
</dbReference>
<evidence type="ECO:0000256" key="4">
    <source>
        <dbReference type="ARBA" id="ARBA00023163"/>
    </source>
</evidence>
<evidence type="ECO:0000256" key="2">
    <source>
        <dbReference type="ARBA" id="ARBA00023015"/>
    </source>
</evidence>
<evidence type="ECO:0000313" key="6">
    <source>
        <dbReference type="EMBL" id="WPC76513.1"/>
    </source>
</evidence>
<proteinExistence type="predicted"/>
<dbReference type="PROSITE" id="PS00846">
    <property type="entry name" value="HTH_ARSR_1"/>
    <property type="match status" value="1"/>
</dbReference>
<reference evidence="6 7" key="1">
    <citation type="submission" date="2023-11" db="EMBL/GenBank/DDBJ databases">
        <title>Plant-associative lifestyle of Vibrio porteresiae and its evolutionary dynamics.</title>
        <authorList>
            <person name="Rameshkumar N."/>
            <person name="Kirti K."/>
        </authorList>
    </citation>
    <scope>NUCLEOTIDE SEQUENCE [LARGE SCALE GENOMIC DNA]</scope>
    <source>
        <strain evidence="6 7">MSSRF30</strain>
    </source>
</reference>
<keyword evidence="2" id="KW-0805">Transcription regulation</keyword>